<dbReference type="SUPFAM" id="SSF53822">
    <property type="entry name" value="Periplasmic binding protein-like I"/>
    <property type="match status" value="1"/>
</dbReference>
<gene>
    <name evidence="5" type="ORF">KDH_27090</name>
</gene>
<reference evidence="5 6" key="1">
    <citation type="submission" date="2023-02" db="EMBL/GenBank/DDBJ databases">
        <title>Dictyobacter halimunensis sp. nov., a new member of the class Ktedonobacteria from forest soil in a geothermal area.</title>
        <authorList>
            <person name="Rachmania M.K."/>
            <person name="Ningsih F."/>
            <person name="Sakai Y."/>
            <person name="Yabe S."/>
            <person name="Yokota A."/>
            <person name="Sjamsuridzal W."/>
        </authorList>
    </citation>
    <scope>NUCLEOTIDE SEQUENCE [LARGE SCALE GENOMIC DNA]</scope>
    <source>
        <strain evidence="5 6">S3.2.2.5</strain>
    </source>
</reference>
<evidence type="ECO:0000256" key="3">
    <source>
        <dbReference type="ARBA" id="ARBA00022729"/>
    </source>
</evidence>
<dbReference type="RefSeq" id="WP_338250609.1">
    <property type="nucleotide sequence ID" value="NZ_BSRI01000001.1"/>
</dbReference>
<comment type="similarity">
    <text evidence="2">Belongs to the bacterial solute-binding protein 2 family.</text>
</comment>
<feature type="domain" description="Periplasmic binding protein" evidence="4">
    <location>
        <begin position="51"/>
        <end position="309"/>
    </location>
</feature>
<dbReference type="InterPro" id="IPR025997">
    <property type="entry name" value="SBP_2_dom"/>
</dbReference>
<sequence length="346" mass="36399">MSRFFKTPFTLSTVAAISLVAFIIGVLISRLFVSTALQASAANAPASSKHIDVIVKATDSQFWQAMLAGSQAAGKDWGLQVGLFGATSEADVSDQARLIENSISRNVDAIVLAPSSSYALNGAISRARSKNVKVITVDTRATVPSDGFVGTDNVKAGAQAADKLGELLQQKGVNSGDILIESSVAGVQSLTDRDKGFQNQLKARFPDLKVTAHRYNNNDTATALSQTNDVVSVNSRLVGIFADNNVSANGVAQSLQENKAKDRIVAVGFDSDPQEIAAIKDGTLKAIVVQNPYYFGYHGVVTAAMSAQGRYAPPSLDPGAVLVDSSNMNTPEVQKLLKPPATKGKS</sequence>
<proteinExistence type="inferred from homology"/>
<keyword evidence="6" id="KW-1185">Reference proteome</keyword>
<dbReference type="CDD" id="cd20008">
    <property type="entry name" value="PBP1_ABC_sugar_binding-like"/>
    <property type="match status" value="1"/>
</dbReference>
<dbReference type="Gene3D" id="3.40.50.2300">
    <property type="match status" value="2"/>
</dbReference>
<evidence type="ECO:0000256" key="2">
    <source>
        <dbReference type="ARBA" id="ARBA00007639"/>
    </source>
</evidence>
<dbReference type="Proteomes" id="UP001344906">
    <property type="component" value="Unassembled WGS sequence"/>
</dbReference>
<evidence type="ECO:0000313" key="6">
    <source>
        <dbReference type="Proteomes" id="UP001344906"/>
    </source>
</evidence>
<dbReference type="PANTHER" id="PTHR46847:SF1">
    <property type="entry name" value="D-ALLOSE-BINDING PERIPLASMIC PROTEIN-RELATED"/>
    <property type="match status" value="1"/>
</dbReference>
<dbReference type="PANTHER" id="PTHR46847">
    <property type="entry name" value="D-ALLOSE-BINDING PERIPLASMIC PROTEIN-RELATED"/>
    <property type="match status" value="1"/>
</dbReference>
<evidence type="ECO:0000313" key="5">
    <source>
        <dbReference type="EMBL" id="GLV55865.1"/>
    </source>
</evidence>
<organism evidence="5 6">
    <name type="scientific">Dictyobacter halimunensis</name>
    <dbReference type="NCBI Taxonomy" id="3026934"/>
    <lineage>
        <taxon>Bacteria</taxon>
        <taxon>Bacillati</taxon>
        <taxon>Chloroflexota</taxon>
        <taxon>Ktedonobacteria</taxon>
        <taxon>Ktedonobacterales</taxon>
        <taxon>Dictyobacteraceae</taxon>
        <taxon>Dictyobacter</taxon>
    </lineage>
</organism>
<evidence type="ECO:0000259" key="4">
    <source>
        <dbReference type="Pfam" id="PF13407"/>
    </source>
</evidence>
<keyword evidence="3" id="KW-0732">Signal</keyword>
<dbReference type="EMBL" id="BSRI01000001">
    <property type="protein sequence ID" value="GLV55865.1"/>
    <property type="molecule type" value="Genomic_DNA"/>
</dbReference>
<comment type="subcellular location">
    <subcellularLocation>
        <location evidence="1">Cell envelope</location>
    </subcellularLocation>
</comment>
<name>A0ABQ6FQ95_9CHLR</name>
<dbReference type="InterPro" id="IPR028082">
    <property type="entry name" value="Peripla_BP_I"/>
</dbReference>
<evidence type="ECO:0000256" key="1">
    <source>
        <dbReference type="ARBA" id="ARBA00004196"/>
    </source>
</evidence>
<protein>
    <submittedName>
        <fullName evidence="5">ABC transporter substrate-binding protein</fullName>
    </submittedName>
</protein>
<accession>A0ABQ6FQ95</accession>
<comment type="caution">
    <text evidence="5">The sequence shown here is derived from an EMBL/GenBank/DDBJ whole genome shotgun (WGS) entry which is preliminary data.</text>
</comment>
<dbReference type="Pfam" id="PF13407">
    <property type="entry name" value="Peripla_BP_4"/>
    <property type="match status" value="1"/>
</dbReference>